<dbReference type="Gene3D" id="3.40.50.150">
    <property type="entry name" value="Vaccinia Virus protein VP39"/>
    <property type="match status" value="1"/>
</dbReference>
<dbReference type="AlphaFoldDB" id="A0A1H6BYW8"/>
<dbReference type="SUPFAM" id="SSF53335">
    <property type="entry name" value="S-adenosyl-L-methionine-dependent methyltransferases"/>
    <property type="match status" value="1"/>
</dbReference>
<evidence type="ECO:0000313" key="4">
    <source>
        <dbReference type="EMBL" id="SEG65635.1"/>
    </source>
</evidence>
<dbReference type="GO" id="GO:0030798">
    <property type="term" value="F:trans-aconitate 2-methyltransferase activity"/>
    <property type="evidence" value="ECO:0007669"/>
    <property type="project" value="InterPro"/>
</dbReference>
<evidence type="ECO:0000313" key="5">
    <source>
        <dbReference type="Proteomes" id="UP000236743"/>
    </source>
</evidence>
<dbReference type="PANTHER" id="PTHR43861:SF1">
    <property type="entry name" value="TRANS-ACONITATE 2-METHYLTRANSFERASE"/>
    <property type="match status" value="1"/>
</dbReference>
<dbReference type="CDD" id="cd02440">
    <property type="entry name" value="AdoMet_MTases"/>
    <property type="match status" value="1"/>
</dbReference>
<dbReference type="Proteomes" id="UP000236743">
    <property type="component" value="Unassembled WGS sequence"/>
</dbReference>
<dbReference type="EMBL" id="FNUY01000008">
    <property type="protein sequence ID" value="SEG65635.1"/>
    <property type="molecule type" value="Genomic_DNA"/>
</dbReference>
<keyword evidence="2 4" id="KW-0808">Transferase</keyword>
<dbReference type="Pfam" id="PF13649">
    <property type="entry name" value="Methyltransf_25"/>
    <property type="match status" value="1"/>
</dbReference>
<accession>A0A1H6BYW8</accession>
<keyword evidence="1 4" id="KW-0489">Methyltransferase</keyword>
<name>A0A1H6BYW8_9HYPH</name>
<reference evidence="4 5" key="1">
    <citation type="submission" date="2016-10" db="EMBL/GenBank/DDBJ databases">
        <authorList>
            <person name="de Groot N.N."/>
        </authorList>
    </citation>
    <scope>NUCLEOTIDE SEQUENCE [LARGE SCALE GENOMIC DNA]</scope>
    <source>
        <strain evidence="4 5">DSM 26656</strain>
    </source>
</reference>
<feature type="domain" description="Methyltransferase" evidence="3">
    <location>
        <begin position="35"/>
        <end position="123"/>
    </location>
</feature>
<dbReference type="RefSeq" id="WP_103874257.1">
    <property type="nucleotide sequence ID" value="NZ_FNUY01000008.1"/>
</dbReference>
<protein>
    <submittedName>
        <fullName evidence="4">Trans-aconitate 2-methyltransferase</fullName>
    </submittedName>
</protein>
<keyword evidence="5" id="KW-1185">Reference proteome</keyword>
<organism evidence="4 5">
    <name type="scientific">Bosea lathyri</name>
    <dbReference type="NCBI Taxonomy" id="1036778"/>
    <lineage>
        <taxon>Bacteria</taxon>
        <taxon>Pseudomonadati</taxon>
        <taxon>Pseudomonadota</taxon>
        <taxon>Alphaproteobacteria</taxon>
        <taxon>Hyphomicrobiales</taxon>
        <taxon>Boseaceae</taxon>
        <taxon>Bosea</taxon>
    </lineage>
</organism>
<proteinExistence type="predicted"/>
<evidence type="ECO:0000256" key="2">
    <source>
        <dbReference type="ARBA" id="ARBA00022679"/>
    </source>
</evidence>
<dbReference type="Gene3D" id="1.10.150.290">
    <property type="entry name" value="S-adenosyl-L-methionine-dependent methyltransferases"/>
    <property type="match status" value="1"/>
</dbReference>
<dbReference type="PANTHER" id="PTHR43861">
    <property type="entry name" value="TRANS-ACONITATE 2-METHYLTRANSFERASE-RELATED"/>
    <property type="match status" value="1"/>
</dbReference>
<evidence type="ECO:0000256" key="1">
    <source>
        <dbReference type="ARBA" id="ARBA00022603"/>
    </source>
</evidence>
<dbReference type="InterPro" id="IPR023149">
    <property type="entry name" value="Trans_acon_MeTrfase_C"/>
</dbReference>
<gene>
    <name evidence="4" type="ORF">SAMN04488115_108194</name>
</gene>
<dbReference type="NCBIfam" id="NF002463">
    <property type="entry name" value="PRK01683.1"/>
    <property type="match status" value="1"/>
</dbReference>
<dbReference type="GO" id="GO:0032259">
    <property type="term" value="P:methylation"/>
    <property type="evidence" value="ECO:0007669"/>
    <property type="project" value="UniProtKB-KW"/>
</dbReference>
<dbReference type="InterPro" id="IPR029063">
    <property type="entry name" value="SAM-dependent_MTases_sf"/>
</dbReference>
<evidence type="ECO:0000259" key="3">
    <source>
        <dbReference type="Pfam" id="PF13649"/>
    </source>
</evidence>
<dbReference type="InterPro" id="IPR041698">
    <property type="entry name" value="Methyltransf_25"/>
</dbReference>
<dbReference type="OrthoDB" id="9795085at2"/>
<sequence length="256" mass="28033">MSWSAAQYTKFEAERNRPIHDLLAHIPTIDVESAADIGCGPGNSTELLQARFAGAKVIGMDSSSDMIEAARKRLPGISFEIDDVATWRNPGSFDVILSNAVLQWVPDHAALLPALVSKLRTGGSLAVQMPDNLDEPAHVLMREVAAEGPWASALAGASGTRVPRQQPDWYYRVLREVAAETDIWRTTYHHPLAGGAQAIVEWFKGSGLRPFLNPLDDTQRAGFLARYTELIAKAYPALLDGSVLLPFPRLFFVATR</sequence>